<evidence type="ECO:0000313" key="3">
    <source>
        <dbReference type="Proteomes" id="UP000002038"/>
    </source>
</evidence>
<name>A0A179UE07_BLAGS</name>
<dbReference type="OrthoDB" id="4540394at2759"/>
<keyword evidence="3" id="KW-1185">Reference proteome</keyword>
<feature type="compositionally biased region" description="Polar residues" evidence="1">
    <location>
        <begin position="38"/>
        <end position="48"/>
    </location>
</feature>
<dbReference type="RefSeq" id="XP_031576629.1">
    <property type="nucleotide sequence ID" value="XM_031724403.1"/>
</dbReference>
<dbReference type="KEGG" id="bgh:BDBG_16457"/>
<protein>
    <submittedName>
        <fullName evidence="2">Uncharacterized protein</fullName>
    </submittedName>
</protein>
<gene>
    <name evidence="2" type="ORF">BDBG_16457</name>
</gene>
<accession>A0A179UE07</accession>
<evidence type="ECO:0000256" key="1">
    <source>
        <dbReference type="SAM" id="MobiDB-lite"/>
    </source>
</evidence>
<dbReference type="AlphaFoldDB" id="A0A179UE07"/>
<feature type="compositionally biased region" description="Acidic residues" evidence="1">
    <location>
        <begin position="71"/>
        <end position="82"/>
    </location>
</feature>
<dbReference type="GeneID" id="42528572"/>
<feature type="region of interest" description="Disordered" evidence="1">
    <location>
        <begin position="36"/>
        <end position="82"/>
    </location>
</feature>
<feature type="compositionally biased region" description="Basic and acidic residues" evidence="1">
    <location>
        <begin position="53"/>
        <end position="64"/>
    </location>
</feature>
<dbReference type="Proteomes" id="UP000002038">
    <property type="component" value="Unassembled WGS sequence"/>
</dbReference>
<organism evidence="2 3">
    <name type="scientific">Blastomyces gilchristii (strain SLH14081)</name>
    <name type="common">Blastomyces dermatitidis</name>
    <dbReference type="NCBI Taxonomy" id="559298"/>
    <lineage>
        <taxon>Eukaryota</taxon>
        <taxon>Fungi</taxon>
        <taxon>Dikarya</taxon>
        <taxon>Ascomycota</taxon>
        <taxon>Pezizomycotina</taxon>
        <taxon>Eurotiomycetes</taxon>
        <taxon>Eurotiomycetidae</taxon>
        <taxon>Onygenales</taxon>
        <taxon>Ajellomycetaceae</taxon>
        <taxon>Blastomyces</taxon>
    </lineage>
</organism>
<evidence type="ECO:0000313" key="2">
    <source>
        <dbReference type="EMBL" id="OAT05251.1"/>
    </source>
</evidence>
<proteinExistence type="predicted"/>
<sequence>MCSFRVRVHNCGHYHKNLNRPCGDANRKKEVCEAGTTEHASTSGSPNCGISGCDKKPNLKREGPGPRTDGGFDEDDIEWADY</sequence>
<dbReference type="VEuPathDB" id="FungiDB:BDBG_16457"/>
<reference evidence="3" key="1">
    <citation type="journal article" date="2015" name="PLoS Genet.">
        <title>The dynamic genome and transcriptome of the human fungal pathogen Blastomyces and close relative Emmonsia.</title>
        <authorList>
            <person name="Munoz J.F."/>
            <person name="Gauthier G.M."/>
            <person name="Desjardins C.A."/>
            <person name="Gallo J.E."/>
            <person name="Holder J."/>
            <person name="Sullivan T.D."/>
            <person name="Marty A.J."/>
            <person name="Carmen J.C."/>
            <person name="Chen Z."/>
            <person name="Ding L."/>
            <person name="Gujja S."/>
            <person name="Magrini V."/>
            <person name="Misas E."/>
            <person name="Mitreva M."/>
            <person name="Priest M."/>
            <person name="Saif S."/>
            <person name="Whiston E.A."/>
            <person name="Young S."/>
            <person name="Zeng Q."/>
            <person name="Goldman W.E."/>
            <person name="Mardis E.R."/>
            <person name="Taylor J.W."/>
            <person name="McEwen J.G."/>
            <person name="Clay O.K."/>
            <person name="Klein B.S."/>
            <person name="Cuomo C.A."/>
        </authorList>
    </citation>
    <scope>NUCLEOTIDE SEQUENCE [LARGE SCALE GENOMIC DNA]</scope>
    <source>
        <strain evidence="3">SLH14081</strain>
    </source>
</reference>
<dbReference type="EMBL" id="GG657450">
    <property type="protein sequence ID" value="OAT05251.1"/>
    <property type="molecule type" value="Genomic_DNA"/>
</dbReference>